<name>A0ABT0FPM1_9ACTN</name>
<dbReference type="EMBL" id="JAKRKC020000001">
    <property type="protein sequence ID" value="MCK2214265.1"/>
    <property type="molecule type" value="Genomic_DNA"/>
</dbReference>
<dbReference type="Proteomes" id="UP001317259">
    <property type="component" value="Unassembled WGS sequence"/>
</dbReference>
<comment type="caution">
    <text evidence="1">The sequence shown here is derived from an EMBL/GenBank/DDBJ whole genome shotgun (WGS) entry which is preliminary data.</text>
</comment>
<evidence type="ECO:0000313" key="1">
    <source>
        <dbReference type="EMBL" id="MCK2214265.1"/>
    </source>
</evidence>
<protein>
    <submittedName>
        <fullName evidence="1">Uncharacterized protein</fullName>
    </submittedName>
</protein>
<evidence type="ECO:0000313" key="2">
    <source>
        <dbReference type="Proteomes" id="UP001317259"/>
    </source>
</evidence>
<sequence>MIIPVRLPTGYEPLIIRDDCLLQSDHPLYGRPCPACTRPLGADQLPVALVAIGIAPGDRARGGRYATGAAVGVHTACARPPTDVQAVRREPFLVTVHDQITGEVEQRRVPLHNYLIIPTGDCEMAHHGISPVNGVHVVTLKGVREPSREAGGGREHG</sequence>
<keyword evidence="2" id="KW-1185">Reference proteome</keyword>
<reference evidence="1 2" key="1">
    <citation type="submission" date="2022-04" db="EMBL/GenBank/DDBJ databases">
        <title>Genome draft of Actinomadura sp. ATCC 31491.</title>
        <authorList>
            <person name="Shi X."/>
            <person name="Du Y."/>
        </authorList>
    </citation>
    <scope>NUCLEOTIDE SEQUENCE [LARGE SCALE GENOMIC DNA]</scope>
    <source>
        <strain evidence="1 2">ATCC 31491</strain>
    </source>
</reference>
<accession>A0ABT0FPM1</accession>
<dbReference type="RefSeq" id="WP_242380710.1">
    <property type="nucleotide sequence ID" value="NZ_JAKRKC020000001.1"/>
</dbReference>
<organism evidence="1 2">
    <name type="scientific">Actinomadura luzonensis</name>
    <dbReference type="NCBI Taxonomy" id="2805427"/>
    <lineage>
        <taxon>Bacteria</taxon>
        <taxon>Bacillati</taxon>
        <taxon>Actinomycetota</taxon>
        <taxon>Actinomycetes</taxon>
        <taxon>Streptosporangiales</taxon>
        <taxon>Thermomonosporaceae</taxon>
        <taxon>Actinomadura</taxon>
    </lineage>
</organism>
<proteinExistence type="predicted"/>
<gene>
    <name evidence="1" type="ORF">MF672_010750</name>
</gene>